<dbReference type="Proteomes" id="UP001497623">
    <property type="component" value="Unassembled WGS sequence"/>
</dbReference>
<accession>A0AAV2Q0T3</accession>
<evidence type="ECO:0000313" key="3">
    <source>
        <dbReference type="Proteomes" id="UP001497623"/>
    </source>
</evidence>
<evidence type="ECO:0000313" key="2">
    <source>
        <dbReference type="EMBL" id="CAL4066472.1"/>
    </source>
</evidence>
<protein>
    <submittedName>
        <fullName evidence="2">Uncharacterized protein</fullName>
    </submittedName>
</protein>
<evidence type="ECO:0000256" key="1">
    <source>
        <dbReference type="SAM" id="Phobius"/>
    </source>
</evidence>
<feature type="transmembrane region" description="Helical" evidence="1">
    <location>
        <begin position="72"/>
        <end position="92"/>
    </location>
</feature>
<dbReference type="EMBL" id="CAXKWB010002259">
    <property type="protein sequence ID" value="CAL4066472.1"/>
    <property type="molecule type" value="Genomic_DNA"/>
</dbReference>
<gene>
    <name evidence="2" type="ORF">MNOR_LOCUS5719</name>
</gene>
<comment type="caution">
    <text evidence="2">The sequence shown here is derived from an EMBL/GenBank/DDBJ whole genome shotgun (WGS) entry which is preliminary data.</text>
</comment>
<reference evidence="2 3" key="1">
    <citation type="submission" date="2024-05" db="EMBL/GenBank/DDBJ databases">
        <authorList>
            <person name="Wallberg A."/>
        </authorList>
    </citation>
    <scope>NUCLEOTIDE SEQUENCE [LARGE SCALE GENOMIC DNA]</scope>
</reference>
<proteinExistence type="predicted"/>
<dbReference type="AlphaFoldDB" id="A0AAV2Q0T3"/>
<keyword evidence="1" id="KW-0812">Transmembrane</keyword>
<sequence>MGASITFITVTISSCWDVDGVCGLWLPVRVGKVFSIVSEITCCVLLTSILVPLTCCSWFRTVFSSKSSFWSMFARLFMSAGALFSVLGSTMIDVKGGDCAWAVTLCVVR</sequence>
<organism evidence="2 3">
    <name type="scientific">Meganyctiphanes norvegica</name>
    <name type="common">Northern krill</name>
    <name type="synonym">Thysanopoda norvegica</name>
    <dbReference type="NCBI Taxonomy" id="48144"/>
    <lineage>
        <taxon>Eukaryota</taxon>
        <taxon>Metazoa</taxon>
        <taxon>Ecdysozoa</taxon>
        <taxon>Arthropoda</taxon>
        <taxon>Crustacea</taxon>
        <taxon>Multicrustacea</taxon>
        <taxon>Malacostraca</taxon>
        <taxon>Eumalacostraca</taxon>
        <taxon>Eucarida</taxon>
        <taxon>Euphausiacea</taxon>
        <taxon>Euphausiidae</taxon>
        <taxon>Meganyctiphanes</taxon>
    </lineage>
</organism>
<feature type="transmembrane region" description="Helical" evidence="1">
    <location>
        <begin position="33"/>
        <end position="60"/>
    </location>
</feature>
<keyword evidence="1" id="KW-1133">Transmembrane helix</keyword>
<keyword evidence="1" id="KW-0472">Membrane</keyword>
<keyword evidence="3" id="KW-1185">Reference proteome</keyword>
<name>A0AAV2Q0T3_MEGNR</name>